<keyword evidence="2" id="KW-1185">Reference proteome</keyword>
<gene>
    <name evidence="1" type="ORF">P171DRAFT_433902</name>
</gene>
<dbReference type="PANTHER" id="PTHR40788:SF1">
    <property type="entry name" value="IPA PROTEIN"/>
    <property type="match status" value="1"/>
</dbReference>
<organism evidence="1 2">
    <name type="scientific">Karstenula rhodostoma CBS 690.94</name>
    <dbReference type="NCBI Taxonomy" id="1392251"/>
    <lineage>
        <taxon>Eukaryota</taxon>
        <taxon>Fungi</taxon>
        <taxon>Dikarya</taxon>
        <taxon>Ascomycota</taxon>
        <taxon>Pezizomycotina</taxon>
        <taxon>Dothideomycetes</taxon>
        <taxon>Pleosporomycetidae</taxon>
        <taxon>Pleosporales</taxon>
        <taxon>Massarineae</taxon>
        <taxon>Didymosphaeriaceae</taxon>
        <taxon>Karstenula</taxon>
    </lineage>
</organism>
<reference evidence="1" key="1">
    <citation type="journal article" date="2020" name="Stud. Mycol.">
        <title>101 Dothideomycetes genomes: a test case for predicting lifestyles and emergence of pathogens.</title>
        <authorList>
            <person name="Haridas S."/>
            <person name="Albert R."/>
            <person name="Binder M."/>
            <person name="Bloem J."/>
            <person name="Labutti K."/>
            <person name="Salamov A."/>
            <person name="Andreopoulos B."/>
            <person name="Baker S."/>
            <person name="Barry K."/>
            <person name="Bills G."/>
            <person name="Bluhm B."/>
            <person name="Cannon C."/>
            <person name="Castanera R."/>
            <person name="Culley D."/>
            <person name="Daum C."/>
            <person name="Ezra D."/>
            <person name="Gonzalez J."/>
            <person name="Henrissat B."/>
            <person name="Kuo A."/>
            <person name="Liang C."/>
            <person name="Lipzen A."/>
            <person name="Lutzoni F."/>
            <person name="Magnuson J."/>
            <person name="Mondo S."/>
            <person name="Nolan M."/>
            <person name="Ohm R."/>
            <person name="Pangilinan J."/>
            <person name="Park H.-J."/>
            <person name="Ramirez L."/>
            <person name="Alfaro M."/>
            <person name="Sun H."/>
            <person name="Tritt A."/>
            <person name="Yoshinaga Y."/>
            <person name="Zwiers L.-H."/>
            <person name="Turgeon B."/>
            <person name="Goodwin S."/>
            <person name="Spatafora J."/>
            <person name="Crous P."/>
            <person name="Grigoriev I."/>
        </authorList>
    </citation>
    <scope>NUCLEOTIDE SEQUENCE</scope>
    <source>
        <strain evidence="1">CBS 690.94</strain>
    </source>
</reference>
<accession>A0A9P4PEH3</accession>
<proteinExistence type="predicted"/>
<sequence>MDEAIKALHRDLTRKYKRHGPRVEQMWRSLPQAQRAEALKAGSVNVLKSPTDASLGNVYKFMPEWNLRDITAPSSDFLLDMLKHRATTSLQEQYKAGVNGGLGDHAHIVDMMNKKNLELTDTHKVKDGYTLFFDEESYGKSVEVTARGNKKEFLTAMAPAIRAQLVVPQSTGHLILLRQQYLLQSLNIIIEDILEAASTTRDQKTRPKNPAEAATAALSDLSFHAAPKKVELADLLKSSLDRRSSLEEYIDLICTEPTVLAYETNIWFFTRPELVADEKGRVLPAYTDDYISAALFDAINNAVKSAAVWNYIHRLTALLHDAPDKQLRAILLQELSKVCVLEYNRAQGMFRRSVATGSGGNKWFKRMSDKQKNGTIRIAMKRDPESLTVENPQLHYMLRLCQTDTTWSKAAEWLQKLEDLHRAHPLEKDKMDEREFNALGELAVVVTFIRSLSSAVPLPALNSKKGQSFIMAFHTVEEEFSQLKIGLDLSDFAIPIDNLLEPGMADGALKALDAYVVEKIGTKLGFLYQDLVDDCVSKIHDQHEQQKAKSKEVKMEYAAPTAPVDFEERVQQRRLKEKTRPAHSSIYEITPQVSTRVREEPTYSQQTFKVKESTFAALSTLLSSSSAARGSITWDAFTAAMADLKFSIIPKFGSVFTFRPSEKDSGQKDVTIHRPHQSRIEGVKLLQISKRLKRVLGWDETTFTTE</sequence>
<evidence type="ECO:0000313" key="2">
    <source>
        <dbReference type="Proteomes" id="UP000799764"/>
    </source>
</evidence>
<dbReference type="AlphaFoldDB" id="A0A9P4PEH3"/>
<name>A0A9P4PEH3_9PLEO</name>
<comment type="caution">
    <text evidence="1">The sequence shown here is derived from an EMBL/GenBank/DDBJ whole genome shotgun (WGS) entry which is preliminary data.</text>
</comment>
<protein>
    <submittedName>
        <fullName evidence="1">Ipa protein</fullName>
    </submittedName>
</protein>
<dbReference type="OrthoDB" id="2922289at2759"/>
<dbReference type="Proteomes" id="UP000799764">
    <property type="component" value="Unassembled WGS sequence"/>
</dbReference>
<evidence type="ECO:0000313" key="1">
    <source>
        <dbReference type="EMBL" id="KAF2442392.1"/>
    </source>
</evidence>
<dbReference type="PANTHER" id="PTHR40788">
    <property type="entry name" value="CLR5 DOMAIN-CONTAINING PROTEIN-RELATED"/>
    <property type="match status" value="1"/>
</dbReference>
<dbReference type="EMBL" id="MU001504">
    <property type="protein sequence ID" value="KAF2442392.1"/>
    <property type="molecule type" value="Genomic_DNA"/>
</dbReference>